<dbReference type="InterPro" id="IPR035906">
    <property type="entry name" value="MetI-like_sf"/>
</dbReference>
<evidence type="ECO:0000256" key="6">
    <source>
        <dbReference type="ARBA" id="ARBA00023136"/>
    </source>
</evidence>
<accession>A0A2V3UEN3</accession>
<dbReference type="EMBL" id="QJJK01000002">
    <property type="protein sequence ID" value="PXW63434.1"/>
    <property type="molecule type" value="Genomic_DNA"/>
</dbReference>
<keyword evidence="9" id="KW-0762">Sugar transport</keyword>
<keyword evidence="5 7" id="KW-1133">Transmembrane helix</keyword>
<dbReference type="GO" id="GO:0005886">
    <property type="term" value="C:plasma membrane"/>
    <property type="evidence" value="ECO:0007669"/>
    <property type="project" value="UniProtKB-SubCell"/>
</dbReference>
<dbReference type="GO" id="GO:0055085">
    <property type="term" value="P:transmembrane transport"/>
    <property type="evidence" value="ECO:0007669"/>
    <property type="project" value="InterPro"/>
</dbReference>
<gene>
    <name evidence="9" type="ORF">C7450_102350</name>
</gene>
<dbReference type="Proteomes" id="UP000248021">
    <property type="component" value="Unassembled WGS sequence"/>
</dbReference>
<evidence type="ECO:0000256" key="5">
    <source>
        <dbReference type="ARBA" id="ARBA00022989"/>
    </source>
</evidence>
<dbReference type="Pfam" id="PF00528">
    <property type="entry name" value="BPD_transp_1"/>
    <property type="match status" value="1"/>
</dbReference>
<dbReference type="AlphaFoldDB" id="A0A2V3UEN3"/>
<evidence type="ECO:0000259" key="8">
    <source>
        <dbReference type="PROSITE" id="PS50928"/>
    </source>
</evidence>
<reference evidence="9 10" key="1">
    <citation type="submission" date="2018-05" db="EMBL/GenBank/DDBJ databases">
        <title>Genomic Encyclopedia of Type Strains, Phase IV (KMG-IV): sequencing the most valuable type-strain genomes for metagenomic binning, comparative biology and taxonomic classification.</title>
        <authorList>
            <person name="Goeker M."/>
        </authorList>
    </citation>
    <scope>NUCLEOTIDE SEQUENCE [LARGE SCALE GENOMIC DNA]</scope>
    <source>
        <strain evidence="9 10">DSM 6462</strain>
    </source>
</reference>
<evidence type="ECO:0000256" key="4">
    <source>
        <dbReference type="ARBA" id="ARBA00022692"/>
    </source>
</evidence>
<keyword evidence="3" id="KW-1003">Cell membrane</keyword>
<comment type="subcellular location">
    <subcellularLocation>
        <location evidence="1 7">Cell membrane</location>
        <topology evidence="1 7">Multi-pass membrane protein</topology>
    </subcellularLocation>
</comment>
<feature type="transmembrane region" description="Helical" evidence="7">
    <location>
        <begin position="193"/>
        <end position="218"/>
    </location>
</feature>
<evidence type="ECO:0000256" key="2">
    <source>
        <dbReference type="ARBA" id="ARBA00022448"/>
    </source>
</evidence>
<keyword evidence="10" id="KW-1185">Reference proteome</keyword>
<dbReference type="RefSeq" id="WP_170147098.1">
    <property type="nucleotide sequence ID" value="NZ_JAHBRY010000002.1"/>
</dbReference>
<evidence type="ECO:0000313" key="9">
    <source>
        <dbReference type="EMBL" id="PXW63434.1"/>
    </source>
</evidence>
<dbReference type="InterPro" id="IPR000515">
    <property type="entry name" value="MetI-like"/>
</dbReference>
<feature type="transmembrane region" description="Helical" evidence="7">
    <location>
        <begin position="21"/>
        <end position="42"/>
    </location>
</feature>
<keyword evidence="2 7" id="KW-0813">Transport</keyword>
<evidence type="ECO:0000313" key="10">
    <source>
        <dbReference type="Proteomes" id="UP000248021"/>
    </source>
</evidence>
<feature type="domain" description="ABC transmembrane type-1" evidence="8">
    <location>
        <begin position="81"/>
        <end position="272"/>
    </location>
</feature>
<dbReference type="PANTHER" id="PTHR32243">
    <property type="entry name" value="MALTOSE TRANSPORT SYSTEM PERMEASE-RELATED"/>
    <property type="match status" value="1"/>
</dbReference>
<proteinExistence type="inferred from homology"/>
<keyword evidence="6 7" id="KW-0472">Membrane</keyword>
<sequence length="287" mass="31282">MHATRMSPDLIVRLRRALPYIGIYAGILALIAIFLFPILWIFGLSLKTRLQTFASPPLFFWQPTWENYEAVLATASFLPALWHSLLTAGGAVLLSLVVGTPAAYAMARVSFRGKATIYYALLMMRMLPAIAVLIPMFMLFSSLGLQNTTISLVLAYTTFGLPLVVWVMRSFFEEIPHEIEESATIDGASRWAIFLYIVLPLSRPGMMAIGILCLLLAWNDFLFAAVLTNNATQTLPVLLASYSTADSGVDWGQLSAAGMLVVAPVLIIAVMAQRHLLAGLSAGAVKG</sequence>
<evidence type="ECO:0000256" key="7">
    <source>
        <dbReference type="RuleBase" id="RU363032"/>
    </source>
</evidence>
<feature type="transmembrane region" description="Helical" evidence="7">
    <location>
        <begin position="251"/>
        <end position="272"/>
    </location>
</feature>
<dbReference type="InterPro" id="IPR050901">
    <property type="entry name" value="BP-dep_ABC_trans_perm"/>
</dbReference>
<dbReference type="CDD" id="cd06261">
    <property type="entry name" value="TM_PBP2"/>
    <property type="match status" value="1"/>
</dbReference>
<comment type="caution">
    <text evidence="9">The sequence shown here is derived from an EMBL/GenBank/DDBJ whole genome shotgun (WGS) entry which is preliminary data.</text>
</comment>
<dbReference type="Gene3D" id="1.10.3720.10">
    <property type="entry name" value="MetI-like"/>
    <property type="match status" value="1"/>
</dbReference>
<protein>
    <submittedName>
        <fullName evidence="9">Multiple sugar transport system permease protein/sorbitol/mannitol transport system permease protein</fullName>
    </submittedName>
</protein>
<feature type="transmembrane region" description="Helical" evidence="7">
    <location>
        <begin position="81"/>
        <end position="105"/>
    </location>
</feature>
<evidence type="ECO:0000256" key="1">
    <source>
        <dbReference type="ARBA" id="ARBA00004651"/>
    </source>
</evidence>
<feature type="transmembrane region" description="Helical" evidence="7">
    <location>
        <begin position="117"/>
        <end position="140"/>
    </location>
</feature>
<organism evidence="9 10">
    <name type="scientific">Chelatococcus asaccharovorans</name>
    <dbReference type="NCBI Taxonomy" id="28210"/>
    <lineage>
        <taxon>Bacteria</taxon>
        <taxon>Pseudomonadati</taxon>
        <taxon>Pseudomonadota</taxon>
        <taxon>Alphaproteobacteria</taxon>
        <taxon>Hyphomicrobiales</taxon>
        <taxon>Chelatococcaceae</taxon>
        <taxon>Chelatococcus</taxon>
    </lineage>
</organism>
<keyword evidence="4 7" id="KW-0812">Transmembrane</keyword>
<feature type="transmembrane region" description="Helical" evidence="7">
    <location>
        <begin position="152"/>
        <end position="172"/>
    </location>
</feature>
<dbReference type="PROSITE" id="PS50928">
    <property type="entry name" value="ABC_TM1"/>
    <property type="match status" value="1"/>
</dbReference>
<name>A0A2V3UEN3_9HYPH</name>
<comment type="similarity">
    <text evidence="7">Belongs to the binding-protein-dependent transport system permease family.</text>
</comment>
<dbReference type="PANTHER" id="PTHR32243:SF18">
    <property type="entry name" value="INNER MEMBRANE ABC TRANSPORTER PERMEASE PROTEIN YCJP"/>
    <property type="match status" value="1"/>
</dbReference>
<evidence type="ECO:0000256" key="3">
    <source>
        <dbReference type="ARBA" id="ARBA00022475"/>
    </source>
</evidence>
<dbReference type="SUPFAM" id="SSF161098">
    <property type="entry name" value="MetI-like"/>
    <property type="match status" value="1"/>
</dbReference>